<evidence type="ECO:0000256" key="3">
    <source>
        <dbReference type="ARBA" id="ARBA00022679"/>
    </source>
</evidence>
<dbReference type="Gene3D" id="3.30.200.20">
    <property type="entry name" value="Phosphorylase Kinase, domain 1"/>
    <property type="match status" value="1"/>
</dbReference>
<dbReference type="OMA" id="EQPTADC"/>
<gene>
    <name evidence="10" type="ORF">BN946_scf184354.g12</name>
</gene>
<dbReference type="SUPFAM" id="SSF56112">
    <property type="entry name" value="Protein kinase-like (PK-like)"/>
    <property type="match status" value="1"/>
</dbReference>
<dbReference type="InterPro" id="IPR008271">
    <property type="entry name" value="Ser/Thr_kinase_AS"/>
</dbReference>
<dbReference type="GO" id="GO:0004674">
    <property type="term" value="F:protein serine/threonine kinase activity"/>
    <property type="evidence" value="ECO:0007669"/>
    <property type="project" value="UniProtKB-KW"/>
</dbReference>
<name>A0A060S6L6_PYCCI</name>
<evidence type="ECO:0000256" key="8">
    <source>
        <dbReference type="ARBA" id="ARBA00048679"/>
    </source>
</evidence>
<evidence type="ECO:0000313" key="10">
    <source>
        <dbReference type="EMBL" id="CDO70010.1"/>
    </source>
</evidence>
<accession>A0A060S6L6</accession>
<dbReference type="InterPro" id="IPR011009">
    <property type="entry name" value="Kinase-like_dom_sf"/>
</dbReference>
<evidence type="ECO:0000256" key="6">
    <source>
        <dbReference type="ARBA" id="ARBA00022840"/>
    </source>
</evidence>
<keyword evidence="3" id="KW-0808">Transferase</keyword>
<evidence type="ECO:0000256" key="1">
    <source>
        <dbReference type="ARBA" id="ARBA00012513"/>
    </source>
</evidence>
<proteinExistence type="predicted"/>
<evidence type="ECO:0000259" key="9">
    <source>
        <dbReference type="PROSITE" id="PS50011"/>
    </source>
</evidence>
<keyword evidence="4" id="KW-0547">Nucleotide-binding</keyword>
<comment type="catalytic activity">
    <reaction evidence="8">
        <text>L-seryl-[protein] + ATP = O-phospho-L-seryl-[protein] + ADP + H(+)</text>
        <dbReference type="Rhea" id="RHEA:17989"/>
        <dbReference type="Rhea" id="RHEA-COMP:9863"/>
        <dbReference type="Rhea" id="RHEA-COMP:11604"/>
        <dbReference type="ChEBI" id="CHEBI:15378"/>
        <dbReference type="ChEBI" id="CHEBI:29999"/>
        <dbReference type="ChEBI" id="CHEBI:30616"/>
        <dbReference type="ChEBI" id="CHEBI:83421"/>
        <dbReference type="ChEBI" id="CHEBI:456216"/>
        <dbReference type="EC" id="2.7.11.1"/>
    </reaction>
</comment>
<keyword evidence="6" id="KW-0067">ATP-binding</keyword>
<dbReference type="Gene3D" id="1.10.510.10">
    <property type="entry name" value="Transferase(Phosphotransferase) domain 1"/>
    <property type="match status" value="1"/>
</dbReference>
<comment type="catalytic activity">
    <reaction evidence="7">
        <text>L-threonyl-[protein] + ATP = O-phospho-L-threonyl-[protein] + ADP + H(+)</text>
        <dbReference type="Rhea" id="RHEA:46608"/>
        <dbReference type="Rhea" id="RHEA-COMP:11060"/>
        <dbReference type="Rhea" id="RHEA-COMP:11605"/>
        <dbReference type="ChEBI" id="CHEBI:15378"/>
        <dbReference type="ChEBI" id="CHEBI:30013"/>
        <dbReference type="ChEBI" id="CHEBI:30616"/>
        <dbReference type="ChEBI" id="CHEBI:61977"/>
        <dbReference type="ChEBI" id="CHEBI:456216"/>
        <dbReference type="EC" id="2.7.11.1"/>
    </reaction>
</comment>
<evidence type="ECO:0000256" key="7">
    <source>
        <dbReference type="ARBA" id="ARBA00047899"/>
    </source>
</evidence>
<dbReference type="GO" id="GO:0005524">
    <property type="term" value="F:ATP binding"/>
    <property type="evidence" value="ECO:0007669"/>
    <property type="project" value="UniProtKB-KW"/>
</dbReference>
<dbReference type="EC" id="2.7.11.1" evidence="1"/>
<dbReference type="InterPro" id="IPR051334">
    <property type="entry name" value="SRPK"/>
</dbReference>
<dbReference type="STRING" id="5643.A0A060S6L6"/>
<keyword evidence="5" id="KW-0418">Kinase</keyword>
<reference evidence="10" key="1">
    <citation type="submission" date="2014-01" db="EMBL/GenBank/DDBJ databases">
        <title>The genome of the white-rot fungus Pycnoporus cinnabarinus: a basidiomycete model with a versatile arsenal for lignocellulosic biomass breakdown.</title>
        <authorList>
            <person name="Levasseur A."/>
            <person name="Lomascolo A."/>
            <person name="Ruiz-Duenas F.J."/>
            <person name="Uzan E."/>
            <person name="Piumi F."/>
            <person name="Kues U."/>
            <person name="Ram A.F.J."/>
            <person name="Murat C."/>
            <person name="Haon M."/>
            <person name="Benoit I."/>
            <person name="Arfi Y."/>
            <person name="Chevret D."/>
            <person name="Drula E."/>
            <person name="Kwon M.J."/>
            <person name="Gouret P."/>
            <person name="Lesage-Meessen L."/>
            <person name="Lombard V."/>
            <person name="Mariette J."/>
            <person name="Noirot C."/>
            <person name="Park J."/>
            <person name="Patyshakuliyeva A."/>
            <person name="Wieneger R.A.B."/>
            <person name="Wosten H.A.B."/>
            <person name="Martin F."/>
            <person name="Coutinho P.M."/>
            <person name="de Vries R."/>
            <person name="Martinez A.T."/>
            <person name="Klopp C."/>
            <person name="Pontarotti P."/>
            <person name="Henrissat B."/>
            <person name="Record E."/>
        </authorList>
    </citation>
    <scope>NUCLEOTIDE SEQUENCE [LARGE SCALE GENOMIC DNA]</scope>
    <source>
        <strain evidence="10">BRFM137</strain>
    </source>
</reference>
<dbReference type="HOGENOM" id="CLU_000288_81_13_1"/>
<keyword evidence="2" id="KW-0723">Serine/threonine-protein kinase</keyword>
<dbReference type="AlphaFoldDB" id="A0A060S6L6"/>
<keyword evidence="11" id="KW-1185">Reference proteome</keyword>
<evidence type="ECO:0000313" key="11">
    <source>
        <dbReference type="Proteomes" id="UP000029665"/>
    </source>
</evidence>
<dbReference type="GO" id="GO:0050684">
    <property type="term" value="P:regulation of mRNA processing"/>
    <property type="evidence" value="ECO:0007669"/>
    <property type="project" value="TreeGrafter"/>
</dbReference>
<dbReference type="SMART" id="SM00220">
    <property type="entry name" value="S_TKc"/>
    <property type="match status" value="1"/>
</dbReference>
<dbReference type="Proteomes" id="UP000029665">
    <property type="component" value="Unassembled WGS sequence"/>
</dbReference>
<dbReference type="PROSITE" id="PS50011">
    <property type="entry name" value="PROTEIN_KINASE_DOM"/>
    <property type="match status" value="1"/>
</dbReference>
<dbReference type="PANTHER" id="PTHR47634">
    <property type="entry name" value="PROTEIN KINASE DOMAIN-CONTAINING PROTEIN-RELATED"/>
    <property type="match status" value="1"/>
</dbReference>
<evidence type="ECO:0000256" key="5">
    <source>
        <dbReference type="ARBA" id="ARBA00022777"/>
    </source>
</evidence>
<dbReference type="InterPro" id="IPR000719">
    <property type="entry name" value="Prot_kinase_dom"/>
</dbReference>
<dbReference type="OrthoDB" id="5979581at2759"/>
<dbReference type="PROSITE" id="PS00108">
    <property type="entry name" value="PROTEIN_KINASE_ST"/>
    <property type="match status" value="1"/>
</dbReference>
<evidence type="ECO:0000256" key="2">
    <source>
        <dbReference type="ARBA" id="ARBA00022527"/>
    </source>
</evidence>
<sequence>MAASTSPLRAFDPDYYPARLNATLHSGRYTILRKLGEGVSSSSWLVRDKQGDLGYQYLAAKILTIDATERHETGQCRELEFLKEIASRDETQYLPLLRDSFIEQGPKGKHLCLVQDLYSTSVSALRRSSPYKALPAYMVRNIVSMLVEALAQLHEMRIVHTDVKLDNLLFGNSLYPSDDALSHYLQATPPEFEGEVDLDGQKYPIVKPQPIPHVYKWNTSAFEAETMIIYLVDLGNAQRAGEQPTADCFGAPALRAPETILASDFGPGVDIWAVGCLTFELLVGRWLFHPEEGEEWTEEDDHLAKMMELTGQHFPNSMLQRAQRRDEFFDDSGNLRRIPELIYVSLESAMENYKLPGLTEDEIKKAADFIRACLRFDYKERATAEELKRHAFLTDAFQC</sequence>
<dbReference type="PANTHER" id="PTHR47634:SF9">
    <property type="entry name" value="PROTEIN KINASE DOMAIN-CONTAINING PROTEIN-RELATED"/>
    <property type="match status" value="1"/>
</dbReference>
<organism evidence="10 11">
    <name type="scientific">Pycnoporus cinnabarinus</name>
    <name type="common">Cinnabar-red polypore</name>
    <name type="synonym">Trametes cinnabarina</name>
    <dbReference type="NCBI Taxonomy" id="5643"/>
    <lineage>
        <taxon>Eukaryota</taxon>
        <taxon>Fungi</taxon>
        <taxon>Dikarya</taxon>
        <taxon>Basidiomycota</taxon>
        <taxon>Agaricomycotina</taxon>
        <taxon>Agaricomycetes</taxon>
        <taxon>Polyporales</taxon>
        <taxon>Polyporaceae</taxon>
        <taxon>Trametes</taxon>
    </lineage>
</organism>
<protein>
    <recommendedName>
        <fullName evidence="1">non-specific serine/threonine protein kinase</fullName>
        <ecNumber evidence="1">2.7.11.1</ecNumber>
    </recommendedName>
</protein>
<dbReference type="Pfam" id="PF00069">
    <property type="entry name" value="Pkinase"/>
    <property type="match status" value="2"/>
</dbReference>
<dbReference type="GO" id="GO:0000245">
    <property type="term" value="P:spliceosomal complex assembly"/>
    <property type="evidence" value="ECO:0007669"/>
    <property type="project" value="TreeGrafter"/>
</dbReference>
<evidence type="ECO:0000256" key="4">
    <source>
        <dbReference type="ARBA" id="ARBA00022741"/>
    </source>
</evidence>
<comment type="caution">
    <text evidence="10">The sequence shown here is derived from an EMBL/GenBank/DDBJ whole genome shotgun (WGS) entry which is preliminary data.</text>
</comment>
<dbReference type="EMBL" id="CCBP010000062">
    <property type="protein sequence ID" value="CDO70010.1"/>
    <property type="molecule type" value="Genomic_DNA"/>
</dbReference>
<feature type="domain" description="Protein kinase" evidence="9">
    <location>
        <begin position="29"/>
        <end position="393"/>
    </location>
</feature>